<dbReference type="STRING" id="1128400.I2FZN5"/>
<reference evidence="2 3" key="1">
    <citation type="journal article" date="2012" name="Plant Cell">
        <title>Genome comparison of barley and maize smut fungi reveals targeted loss of RNA silencing components and species-specific presence of transposable elements.</title>
        <authorList>
            <person name="Laurie J.D."/>
            <person name="Ali S."/>
            <person name="Linning R."/>
            <person name="Mannhaupt G."/>
            <person name="Wong P."/>
            <person name="Gueldener U."/>
            <person name="Muensterkoetter M."/>
            <person name="Moore R."/>
            <person name="Kahmann R."/>
            <person name="Bakkeren G."/>
            <person name="Schirawski J."/>
        </authorList>
    </citation>
    <scope>NUCLEOTIDE SEQUENCE [LARGE SCALE GENOMIC DNA]</scope>
    <source>
        <strain evidence="3">Uh4875-4</strain>
    </source>
</reference>
<feature type="compositionally biased region" description="Acidic residues" evidence="1">
    <location>
        <begin position="437"/>
        <end position="446"/>
    </location>
</feature>
<feature type="compositionally biased region" description="Low complexity" evidence="1">
    <location>
        <begin position="554"/>
        <end position="573"/>
    </location>
</feature>
<feature type="region of interest" description="Disordered" evidence="1">
    <location>
        <begin position="1"/>
        <end position="24"/>
    </location>
</feature>
<comment type="caution">
    <text evidence="2">The sequence shown here is derived from an EMBL/GenBank/DDBJ whole genome shotgun (WGS) entry which is preliminary data.</text>
</comment>
<dbReference type="GO" id="GO:0005771">
    <property type="term" value="C:multivesicular body"/>
    <property type="evidence" value="ECO:0007669"/>
    <property type="project" value="TreeGrafter"/>
</dbReference>
<organism evidence="2 3">
    <name type="scientific">Ustilago hordei</name>
    <name type="common">Barley covered smut fungus</name>
    <dbReference type="NCBI Taxonomy" id="120017"/>
    <lineage>
        <taxon>Eukaryota</taxon>
        <taxon>Fungi</taxon>
        <taxon>Dikarya</taxon>
        <taxon>Basidiomycota</taxon>
        <taxon>Ustilaginomycotina</taxon>
        <taxon>Ustilaginomycetes</taxon>
        <taxon>Ustilaginales</taxon>
        <taxon>Ustilaginaceae</taxon>
        <taxon>Ustilago</taxon>
    </lineage>
</organism>
<dbReference type="EMBL" id="CAGI01000173">
    <property type="protein sequence ID" value="CCF52378.1"/>
    <property type="molecule type" value="Genomic_DNA"/>
</dbReference>
<proteinExistence type="predicted"/>
<name>I2FZN5_USTHO</name>
<gene>
    <name evidence="2" type="ORF">UHOR_03449</name>
</gene>
<dbReference type="GO" id="GO:0009898">
    <property type="term" value="C:cytoplasmic side of plasma membrane"/>
    <property type="evidence" value="ECO:0007669"/>
    <property type="project" value="TreeGrafter"/>
</dbReference>
<feature type="compositionally biased region" description="Low complexity" evidence="1">
    <location>
        <begin position="15"/>
        <end position="24"/>
    </location>
</feature>
<dbReference type="GO" id="GO:0032511">
    <property type="term" value="P:late endosome to vacuole transport via multivesicular body sorting pathway"/>
    <property type="evidence" value="ECO:0007669"/>
    <property type="project" value="TreeGrafter"/>
</dbReference>
<dbReference type="AlphaFoldDB" id="I2FZN5"/>
<evidence type="ECO:0000313" key="3">
    <source>
        <dbReference type="Proteomes" id="UP000006174"/>
    </source>
</evidence>
<dbReference type="Pfam" id="PF03357">
    <property type="entry name" value="Snf7"/>
    <property type="match status" value="1"/>
</dbReference>
<dbReference type="Proteomes" id="UP000006174">
    <property type="component" value="Unassembled WGS sequence"/>
</dbReference>
<dbReference type="OMA" id="VEDRPMQ"/>
<sequence>MTPKTGLTKYISQHPDFSSPSSHASPLPSLYADLSRQRKSNPAGFAASVEWWKNILLDVTFRAVQFDADPSDSSNAAFSAPEVDRTVFRLDESTKSRWTIESVGRPLGLGTVIAELEKNGAVIPYNVFLTSSKPITGPTRRGGGLRGYIPTLGGVARGLLVTPVKWVAGQVYAVVLGGSGDEDGEGEYSEDETLFRKMKGDWVFFVLVERIADAFLKQHYTAEATISPLSGLMTETEFREKLCAICEKEFAFRPSQRDASLVLRHLTRDRGGNVLHQDGIVKLAPTEGEMAEAITEEDRSVLAVRSTLHRVELQITWLESQISHRTSQAKSSLRNNQKSQAASYLRSRKALDEVLAKRMVTRETLTNVVLKIEQAKSDVEVLRAYKASDEVLRQVLGREEMKVENVERVMEGLEESLASQREVDDALRGSGTGVGEEMVDEEELERELEGLVDEKRREEQKRQDQVERTKRLAEREEERRQEEVERTRRLAEAERERTDRLAQSEREREGREQEREKEKEKEKGRSDKEADDLLARFEKLRAAQVPTTLGAAGKETQSPQEQQQKQNEPEAAS</sequence>
<dbReference type="PANTHER" id="PTHR22761">
    <property type="entry name" value="CHARGED MULTIVESICULAR BODY PROTEIN"/>
    <property type="match status" value="1"/>
</dbReference>
<keyword evidence="3" id="KW-1185">Reference proteome</keyword>
<feature type="compositionally biased region" description="Basic and acidic residues" evidence="1">
    <location>
        <begin position="447"/>
        <end position="541"/>
    </location>
</feature>
<dbReference type="PANTHER" id="PTHR22761:SF96">
    <property type="entry name" value="BCDNA.GH08385"/>
    <property type="match status" value="1"/>
</dbReference>
<evidence type="ECO:0000313" key="2">
    <source>
        <dbReference type="EMBL" id="CCF52378.1"/>
    </source>
</evidence>
<accession>I2FZN5</accession>
<evidence type="ECO:0008006" key="4">
    <source>
        <dbReference type="Google" id="ProtNLM"/>
    </source>
</evidence>
<dbReference type="eggNOG" id="KOG2911">
    <property type="taxonomic scope" value="Eukaryota"/>
</dbReference>
<dbReference type="GO" id="GO:0000815">
    <property type="term" value="C:ESCRT III complex"/>
    <property type="evidence" value="ECO:0007669"/>
    <property type="project" value="TreeGrafter"/>
</dbReference>
<protein>
    <recommendedName>
        <fullName evidence="4">Snf7-domain-containing protein</fullName>
    </recommendedName>
</protein>
<dbReference type="Gene3D" id="6.10.140.1230">
    <property type="match status" value="1"/>
</dbReference>
<dbReference type="InterPro" id="IPR005024">
    <property type="entry name" value="Snf7_fam"/>
</dbReference>
<feature type="region of interest" description="Disordered" evidence="1">
    <location>
        <begin position="418"/>
        <end position="573"/>
    </location>
</feature>
<evidence type="ECO:0000256" key="1">
    <source>
        <dbReference type="SAM" id="MobiDB-lite"/>
    </source>
</evidence>
<dbReference type="HOGENOM" id="CLU_021165_1_0_1"/>
<dbReference type="GO" id="GO:0006900">
    <property type="term" value="P:vesicle budding from membrane"/>
    <property type="evidence" value="ECO:0007669"/>
    <property type="project" value="TreeGrafter"/>
</dbReference>